<dbReference type="AlphaFoldDB" id="A0A840TSY3"/>
<reference evidence="3 4" key="1">
    <citation type="submission" date="2020-08" db="EMBL/GenBank/DDBJ databases">
        <title>Genomic Encyclopedia of Type Strains, Phase IV (KMG-IV): sequencing the most valuable type-strain genomes for metagenomic binning, comparative biology and taxonomic classification.</title>
        <authorList>
            <person name="Goeker M."/>
        </authorList>
    </citation>
    <scope>NUCLEOTIDE SEQUENCE [LARGE SCALE GENOMIC DNA]</scope>
    <source>
        <strain evidence="3 4">DSM 105074</strain>
    </source>
</reference>
<dbReference type="InterPro" id="IPR053521">
    <property type="entry name" value="McjB-like"/>
</dbReference>
<evidence type="ECO:0000256" key="1">
    <source>
        <dbReference type="SAM" id="Phobius"/>
    </source>
</evidence>
<keyword evidence="1" id="KW-0812">Transmembrane</keyword>
<comment type="caution">
    <text evidence="3">The sequence shown here is derived from an EMBL/GenBank/DDBJ whole genome shotgun (WGS) entry which is preliminary data.</text>
</comment>
<protein>
    <recommendedName>
        <fullName evidence="2">Microcin J25-processing protein McjB C-terminal domain-containing protein</fullName>
    </recommendedName>
</protein>
<feature type="domain" description="Microcin J25-processing protein McjB C-terminal" evidence="2">
    <location>
        <begin position="51"/>
        <end position="146"/>
    </location>
</feature>
<name>A0A840TSY3_9BACT</name>
<accession>A0A840TSY3</accession>
<keyword evidence="1" id="KW-0472">Membrane</keyword>
<dbReference type="EMBL" id="JACHGF010000001">
    <property type="protein sequence ID" value="MBB5282789.1"/>
    <property type="molecule type" value="Genomic_DNA"/>
</dbReference>
<dbReference type="RefSeq" id="WP_184171505.1">
    <property type="nucleotide sequence ID" value="NZ_JACHGF010000001.1"/>
</dbReference>
<evidence type="ECO:0000259" key="2">
    <source>
        <dbReference type="Pfam" id="PF13471"/>
    </source>
</evidence>
<keyword evidence="1" id="KW-1133">Transmembrane helix</keyword>
<dbReference type="NCBIfam" id="NF033537">
    <property type="entry name" value="lasso_biosyn_B2"/>
    <property type="match status" value="1"/>
</dbReference>
<evidence type="ECO:0000313" key="4">
    <source>
        <dbReference type="Proteomes" id="UP000557307"/>
    </source>
</evidence>
<gene>
    <name evidence="3" type="ORF">HNQ92_000910</name>
</gene>
<evidence type="ECO:0000313" key="3">
    <source>
        <dbReference type="EMBL" id="MBB5282789.1"/>
    </source>
</evidence>
<proteinExistence type="predicted"/>
<sequence length="149" mass="16662">MGKLRTYWSQWRALSASRRRQFLKASVCLISIKLALHLFSFSVFKRLFGLAVKQVPSRSDVAAGYLDDTVWAVRSAAYHLPLSLMCLPQALAVKYLLRGLPGLSLHIGVQQNATDGFAAHAWIESSTSGSIIIGDWPQTVSYRPLWVWV</sequence>
<dbReference type="Proteomes" id="UP000557307">
    <property type="component" value="Unassembled WGS sequence"/>
</dbReference>
<dbReference type="Pfam" id="PF13471">
    <property type="entry name" value="Transglut_core3"/>
    <property type="match status" value="1"/>
</dbReference>
<dbReference type="InterPro" id="IPR032708">
    <property type="entry name" value="McjB_C"/>
</dbReference>
<keyword evidence="4" id="KW-1185">Reference proteome</keyword>
<feature type="transmembrane region" description="Helical" evidence="1">
    <location>
        <begin position="21"/>
        <end position="44"/>
    </location>
</feature>
<organism evidence="3 4">
    <name type="scientific">Rhabdobacter roseus</name>
    <dbReference type="NCBI Taxonomy" id="1655419"/>
    <lineage>
        <taxon>Bacteria</taxon>
        <taxon>Pseudomonadati</taxon>
        <taxon>Bacteroidota</taxon>
        <taxon>Cytophagia</taxon>
        <taxon>Cytophagales</taxon>
        <taxon>Cytophagaceae</taxon>
        <taxon>Rhabdobacter</taxon>
    </lineage>
</organism>